<reference evidence="3" key="1">
    <citation type="submission" date="2025-08" db="UniProtKB">
        <authorList>
            <consortium name="RefSeq"/>
        </authorList>
    </citation>
    <scope>IDENTIFICATION</scope>
    <source>
        <tissue evidence="3">Tentacle</tissue>
    </source>
</reference>
<sequence>MGEDNLVLEAANIYGRNDYQKIIQHVENRMFQLPLLTKNFYRTSKFAQKRERVYRRLKQLIDSRKTIEDKWIPARVTNVTAPTATVPRMSATSTVVREIEKQDSRYLYSMQETGSNASPMSIVAASRTADIKYRKEAEKRKREEQEDVDTEEDQPKKRQR</sequence>
<dbReference type="Proteomes" id="UP000515163">
    <property type="component" value="Unplaced"/>
</dbReference>
<accession>A0A6P8HBQ6</accession>
<evidence type="ECO:0000313" key="3">
    <source>
        <dbReference type="RefSeq" id="XP_031553854.1"/>
    </source>
</evidence>
<feature type="region of interest" description="Disordered" evidence="1">
    <location>
        <begin position="135"/>
        <end position="160"/>
    </location>
</feature>
<gene>
    <name evidence="3" type="primary">LOC116290873</name>
</gene>
<proteinExistence type="predicted"/>
<feature type="compositionally biased region" description="Basic and acidic residues" evidence="1">
    <location>
        <begin position="135"/>
        <end position="144"/>
    </location>
</feature>
<dbReference type="InParanoid" id="A0A6P8HBQ6"/>
<dbReference type="AlphaFoldDB" id="A0A6P8HBQ6"/>
<dbReference type="KEGG" id="aten:116290873"/>
<name>A0A6P8HBQ6_ACTTE</name>
<evidence type="ECO:0000256" key="1">
    <source>
        <dbReference type="SAM" id="MobiDB-lite"/>
    </source>
</evidence>
<keyword evidence="2" id="KW-1185">Reference proteome</keyword>
<organism evidence="2 3">
    <name type="scientific">Actinia tenebrosa</name>
    <name type="common">Australian red waratah sea anemone</name>
    <dbReference type="NCBI Taxonomy" id="6105"/>
    <lineage>
        <taxon>Eukaryota</taxon>
        <taxon>Metazoa</taxon>
        <taxon>Cnidaria</taxon>
        <taxon>Anthozoa</taxon>
        <taxon>Hexacorallia</taxon>
        <taxon>Actiniaria</taxon>
        <taxon>Actiniidae</taxon>
        <taxon>Actinia</taxon>
    </lineage>
</organism>
<evidence type="ECO:0000313" key="2">
    <source>
        <dbReference type="Proteomes" id="UP000515163"/>
    </source>
</evidence>
<dbReference type="OrthoDB" id="10368821at2759"/>
<dbReference type="RefSeq" id="XP_031553854.1">
    <property type="nucleotide sequence ID" value="XM_031697994.1"/>
</dbReference>
<dbReference type="GeneID" id="116290873"/>
<protein>
    <submittedName>
        <fullName evidence="3">Uncharacterized protein LOC116290873</fullName>
    </submittedName>
</protein>